<feature type="transmembrane region" description="Helical" evidence="1">
    <location>
        <begin position="132"/>
        <end position="150"/>
    </location>
</feature>
<comment type="caution">
    <text evidence="2">The sequence shown here is derived from an EMBL/GenBank/DDBJ whole genome shotgun (WGS) entry which is preliminary data.</text>
</comment>
<evidence type="ECO:0000256" key="1">
    <source>
        <dbReference type="SAM" id="Phobius"/>
    </source>
</evidence>
<dbReference type="AlphaFoldDB" id="M0MKS8"/>
<keyword evidence="1" id="KW-1133">Transmembrane helix</keyword>
<dbReference type="Proteomes" id="UP000011669">
    <property type="component" value="Unassembled WGS sequence"/>
</dbReference>
<keyword evidence="3" id="KW-1185">Reference proteome</keyword>
<dbReference type="PATRIC" id="fig|1227455.4.peg.929"/>
<evidence type="ECO:0008006" key="4">
    <source>
        <dbReference type="Google" id="ProtNLM"/>
    </source>
</evidence>
<evidence type="ECO:0000313" key="3">
    <source>
        <dbReference type="Proteomes" id="UP000011669"/>
    </source>
</evidence>
<organism evidence="2 3">
    <name type="scientific">Halococcus saccharolyticus DSM 5350</name>
    <dbReference type="NCBI Taxonomy" id="1227455"/>
    <lineage>
        <taxon>Archaea</taxon>
        <taxon>Methanobacteriati</taxon>
        <taxon>Methanobacteriota</taxon>
        <taxon>Stenosarchaea group</taxon>
        <taxon>Halobacteria</taxon>
        <taxon>Halobacteriales</taxon>
        <taxon>Halococcaceae</taxon>
        <taxon>Halococcus</taxon>
    </lineage>
</organism>
<dbReference type="RefSeq" id="WP_006076768.1">
    <property type="nucleotide sequence ID" value="NZ_AOMD01000014.1"/>
</dbReference>
<evidence type="ECO:0000313" key="2">
    <source>
        <dbReference type="EMBL" id="EMA46276.1"/>
    </source>
</evidence>
<dbReference type="STRING" id="1227455.C449_04565"/>
<accession>M0MKS8</accession>
<dbReference type="InParanoid" id="M0MKS8"/>
<protein>
    <recommendedName>
        <fullName evidence="4">Membrane-bound metal-dependent hydrolase</fullName>
    </recommendedName>
</protein>
<keyword evidence="1" id="KW-0812">Transmembrane</keyword>
<reference evidence="2 3" key="1">
    <citation type="journal article" date="2014" name="PLoS Genet.">
        <title>Phylogenetically driven sequencing of extremely halophilic archaea reveals strategies for static and dynamic osmo-response.</title>
        <authorList>
            <person name="Becker E.A."/>
            <person name="Seitzer P.M."/>
            <person name="Tritt A."/>
            <person name="Larsen D."/>
            <person name="Krusor M."/>
            <person name="Yao A.I."/>
            <person name="Wu D."/>
            <person name="Madern D."/>
            <person name="Eisen J.A."/>
            <person name="Darling A.E."/>
            <person name="Facciotti M.T."/>
        </authorList>
    </citation>
    <scope>NUCLEOTIDE SEQUENCE [LARGE SCALE GENOMIC DNA]</scope>
    <source>
        <strain evidence="2 3">DSM 5350</strain>
    </source>
</reference>
<sequence length="204" mass="22341">MMATTHALAGMVAAGVTLVVAPEYTPVAVVAAGVGGAFPDLDLYADHRKTLHFPTYYAALAAVFVAVTILVTTQFTVGLAWFFVAAALHSRMDAFGGGLELKPWRGTSERAVYDHYQGRWLRPRRWIRYDGAPEDLALAVVLGGLCLTIYPAVIDPVIAVVVGISAIYTLLRKPMVWIVQRLVDTLPPTLLDRVPERFVEDFRS</sequence>
<gene>
    <name evidence="2" type="ORF">C449_04565</name>
</gene>
<name>M0MKS8_9EURY</name>
<feature type="transmembrane region" description="Helical" evidence="1">
    <location>
        <begin position="55"/>
        <end position="84"/>
    </location>
</feature>
<proteinExistence type="predicted"/>
<dbReference type="EMBL" id="AOMD01000014">
    <property type="protein sequence ID" value="EMA46276.1"/>
    <property type="molecule type" value="Genomic_DNA"/>
</dbReference>
<keyword evidence="1" id="KW-0472">Membrane</keyword>